<gene>
    <name evidence="12" type="ORF">C2E20_5611</name>
</gene>
<dbReference type="EMBL" id="LHPF02000017">
    <property type="protein sequence ID" value="PSC70838.1"/>
    <property type="molecule type" value="Genomic_DNA"/>
</dbReference>
<feature type="region of interest" description="Disordered" evidence="10">
    <location>
        <begin position="1"/>
        <end position="28"/>
    </location>
</feature>
<evidence type="ECO:0000256" key="8">
    <source>
        <dbReference type="ARBA" id="ARBA00023134"/>
    </source>
</evidence>
<dbReference type="Proteomes" id="UP000239649">
    <property type="component" value="Unassembled WGS sequence"/>
</dbReference>
<evidence type="ECO:0000256" key="1">
    <source>
        <dbReference type="ARBA" id="ARBA00004141"/>
    </source>
</evidence>
<keyword evidence="6" id="KW-0378">Hydrolase</keyword>
<evidence type="ECO:0000256" key="3">
    <source>
        <dbReference type="ARBA" id="ARBA00008821"/>
    </source>
</evidence>
<reference evidence="12 13" key="1">
    <citation type="journal article" date="2018" name="Plant J.">
        <title>Genome sequences of Chlorella sorokiniana UTEX 1602 and Micractinium conductrix SAG 241.80: implications to maltose excretion by a green alga.</title>
        <authorList>
            <person name="Arriola M.B."/>
            <person name="Velmurugan N."/>
            <person name="Zhang Y."/>
            <person name="Plunkett M.H."/>
            <person name="Hondzo H."/>
            <person name="Barney B.M."/>
        </authorList>
    </citation>
    <scope>NUCLEOTIDE SEQUENCE [LARGE SCALE GENOMIC DNA]</scope>
    <source>
        <strain evidence="12 13">SAG 241.80</strain>
    </source>
</reference>
<evidence type="ECO:0000313" key="12">
    <source>
        <dbReference type="EMBL" id="PSC70838.1"/>
    </source>
</evidence>
<evidence type="ECO:0000256" key="11">
    <source>
        <dbReference type="SAM" id="Phobius"/>
    </source>
</evidence>
<dbReference type="GO" id="GO:0022857">
    <property type="term" value="F:transmembrane transporter activity"/>
    <property type="evidence" value="ECO:0007669"/>
    <property type="project" value="InterPro"/>
</dbReference>
<evidence type="ECO:0000256" key="4">
    <source>
        <dbReference type="ARBA" id="ARBA00022692"/>
    </source>
</evidence>
<dbReference type="FunFam" id="3.40.50.300:FF:000338">
    <property type="entry name" value="GPN-loop GTPase 2"/>
    <property type="match status" value="1"/>
</dbReference>
<dbReference type="AlphaFoldDB" id="A0A2P6V9T9"/>
<evidence type="ECO:0000256" key="2">
    <source>
        <dbReference type="ARBA" id="ARBA00005290"/>
    </source>
</evidence>
<keyword evidence="8" id="KW-0342">GTP-binding</keyword>
<dbReference type="PANTHER" id="PTHR11119">
    <property type="entry name" value="XANTHINE-URACIL / VITAMIN C PERMEASE FAMILY MEMBER"/>
    <property type="match status" value="1"/>
</dbReference>
<proteinExistence type="inferred from homology"/>
<dbReference type="GO" id="GO:0016020">
    <property type="term" value="C:membrane"/>
    <property type="evidence" value="ECO:0007669"/>
    <property type="project" value="UniProtKB-SubCell"/>
</dbReference>
<comment type="similarity">
    <text evidence="2">Belongs to the GPN-loop GTPase family.</text>
</comment>
<accession>A0A2P6V9T9</accession>
<dbReference type="GO" id="GO:0005525">
    <property type="term" value="F:GTP binding"/>
    <property type="evidence" value="ECO:0007669"/>
    <property type="project" value="UniProtKB-KW"/>
</dbReference>
<feature type="compositionally biased region" description="Basic and acidic residues" evidence="10">
    <location>
        <begin position="321"/>
        <end position="337"/>
    </location>
</feature>
<keyword evidence="13" id="KW-1185">Reference proteome</keyword>
<dbReference type="Gene3D" id="3.40.50.300">
    <property type="entry name" value="P-loop containing nucleotide triphosphate hydrolases"/>
    <property type="match status" value="1"/>
</dbReference>
<dbReference type="InterPro" id="IPR027417">
    <property type="entry name" value="P-loop_NTPase"/>
</dbReference>
<comment type="subcellular location">
    <subcellularLocation>
        <location evidence="1">Membrane</location>
        <topology evidence="1">Multi-pass membrane protein</topology>
    </subcellularLocation>
</comment>
<dbReference type="InterPro" id="IPR006043">
    <property type="entry name" value="NCS2"/>
</dbReference>
<dbReference type="GO" id="GO:0016787">
    <property type="term" value="F:hydrolase activity"/>
    <property type="evidence" value="ECO:0007669"/>
    <property type="project" value="UniProtKB-KW"/>
</dbReference>
<comment type="similarity">
    <text evidence="3">Belongs to the nucleobase:cation symporter-2 (NCS2) (TC 2.A.40) family.</text>
</comment>
<sequence>MSKVSAPAAEAPERADPGSRPPDAPPVWGQVVVGPPGAGKSTYCAGMQQFLALAGRRAAVINLDPANDPSGYTPAVDICELVSLEAVQSELGLGPNGGLVYCMDYLEANLDWLRHKLEPLEAEGTYLLFDLPGQVELFTLHGSLRRMVDVLTRRWRYRLTAVQLVDAHLCSDPAKYLSALLLSLSTMLHLELPQVNVLSKMDLIEQYGELAFGLDFYLQAQGLSHLADAMEGSFPPRYQRMTEELCEVVEDFGLLSFHPLAIENRDSVRSLLALIDKSNGYVFAGLARPGEPAPELQYSAGVGEEDPSDLWQAMEERYMRGRDPLPPDSGVHHRSLEEGEPACSAEDSGVGVPPPAAALSGAIAAATKGSVRYGINDVPPWWLCLLLGMQTFLTMLGSTVLIPLLLVPAMGGDTEDTADVICTCFFASGINTLLQTLLGARLPIVQGGSFAYISPVLAVAAQIQASGQVFDSEHARFIYTMRVLQGGIIGSALIALGLALCGAFLWLLKHLSPLTIGVNISILGLSLYANGWPTMGTCIQLGLPVMVLIIVFAFHMRRVTIFKFPLFGLFPVLLGLGLTWLYAYIMTVSGVYDNASPETQKSCTTDQANFGNIMTTAPWFRVPYPGQWGAPIFTASCVFTMVAAVIPAALESIGDYYAAARLSGAPRPPSEVISRALAVESLCCCVAGLFGTTSGSTAYAENVGAIAVTGVASRRVVQTGAVLMIGISVIGKFGALFASIPQALVAGVFAVMFALIAGVGFTNLEGVNLRNERNIFILGFGLYTGLSVPDYFNSYTAANGHGPVNTGSDPVNSILNSIFATPAAVALMACCLLDWTVPVAADEPREAWQQQSTDDGAWWQDAELCQIYGWPFGLTPKWRAFIDPRRAAAGAVMRRWGAALAARLRCAGRPPRGSEHAGSSAATELSKACSEDAAVGSLPLATVPAPAAARADA</sequence>
<dbReference type="OrthoDB" id="1641903at2759"/>
<evidence type="ECO:0000256" key="6">
    <source>
        <dbReference type="ARBA" id="ARBA00022801"/>
    </source>
</evidence>
<dbReference type="InterPro" id="IPR004130">
    <property type="entry name" value="Gpn"/>
</dbReference>
<keyword evidence="7 11" id="KW-1133">Transmembrane helix</keyword>
<evidence type="ECO:0000256" key="9">
    <source>
        <dbReference type="ARBA" id="ARBA00023136"/>
    </source>
</evidence>
<keyword evidence="9 11" id="KW-0472">Membrane</keyword>
<feature type="transmembrane region" description="Helical" evidence="11">
    <location>
        <begin position="628"/>
        <end position="650"/>
    </location>
</feature>
<feature type="transmembrane region" description="Helical" evidence="11">
    <location>
        <begin position="380"/>
        <end position="406"/>
    </location>
</feature>
<feature type="region of interest" description="Disordered" evidence="10">
    <location>
        <begin position="321"/>
        <end position="351"/>
    </location>
</feature>
<feature type="compositionally biased region" description="Low complexity" evidence="10">
    <location>
        <begin position="1"/>
        <end position="10"/>
    </location>
</feature>
<feature type="transmembrane region" description="Helical" evidence="11">
    <location>
        <begin position="775"/>
        <end position="794"/>
    </location>
</feature>
<feature type="transmembrane region" description="Helical" evidence="11">
    <location>
        <begin position="532"/>
        <end position="554"/>
    </location>
</feature>
<dbReference type="InterPro" id="IPR030231">
    <property type="entry name" value="Gpn2"/>
</dbReference>
<feature type="transmembrane region" description="Helical" evidence="11">
    <location>
        <begin position="721"/>
        <end position="738"/>
    </location>
</feature>
<comment type="caution">
    <text evidence="12">The sequence shown here is derived from an EMBL/GenBank/DDBJ whole genome shotgun (WGS) entry which is preliminary data.</text>
</comment>
<dbReference type="CDD" id="cd17871">
    <property type="entry name" value="GPN2"/>
    <property type="match status" value="1"/>
</dbReference>
<evidence type="ECO:0000256" key="10">
    <source>
        <dbReference type="SAM" id="MobiDB-lite"/>
    </source>
</evidence>
<dbReference type="STRING" id="554055.A0A2P6V9T9"/>
<feature type="transmembrane region" description="Helical" evidence="11">
    <location>
        <begin position="483"/>
        <end position="508"/>
    </location>
</feature>
<dbReference type="NCBIfam" id="NF037981">
    <property type="entry name" value="NCS2_1"/>
    <property type="match status" value="1"/>
</dbReference>
<organism evidence="12 13">
    <name type="scientific">Micractinium conductrix</name>
    <dbReference type="NCBI Taxonomy" id="554055"/>
    <lineage>
        <taxon>Eukaryota</taxon>
        <taxon>Viridiplantae</taxon>
        <taxon>Chlorophyta</taxon>
        <taxon>core chlorophytes</taxon>
        <taxon>Trebouxiophyceae</taxon>
        <taxon>Chlorellales</taxon>
        <taxon>Chlorellaceae</taxon>
        <taxon>Chlorella clade</taxon>
        <taxon>Micractinium</taxon>
    </lineage>
</organism>
<protein>
    <submittedName>
        <fullName evidence="12">Nucleobase-ascorbate transporter</fullName>
    </submittedName>
</protein>
<feature type="transmembrane region" description="Helical" evidence="11">
    <location>
        <begin position="744"/>
        <end position="763"/>
    </location>
</feature>
<dbReference type="SUPFAM" id="SSF52540">
    <property type="entry name" value="P-loop containing nucleoside triphosphate hydrolases"/>
    <property type="match status" value="1"/>
</dbReference>
<dbReference type="Pfam" id="PF03029">
    <property type="entry name" value="ATP_bind_1"/>
    <property type="match status" value="1"/>
</dbReference>
<feature type="transmembrane region" description="Helical" evidence="11">
    <location>
        <begin position="566"/>
        <end position="585"/>
    </location>
</feature>
<dbReference type="Pfam" id="PF00860">
    <property type="entry name" value="Xan_ur_permease"/>
    <property type="match status" value="1"/>
</dbReference>
<keyword evidence="4 11" id="KW-0812">Transmembrane</keyword>
<evidence type="ECO:0000256" key="5">
    <source>
        <dbReference type="ARBA" id="ARBA00022741"/>
    </source>
</evidence>
<name>A0A2P6V9T9_9CHLO</name>
<evidence type="ECO:0000313" key="13">
    <source>
        <dbReference type="Proteomes" id="UP000239649"/>
    </source>
</evidence>
<feature type="transmembrane region" description="Helical" evidence="11">
    <location>
        <begin position="814"/>
        <end position="835"/>
    </location>
</feature>
<evidence type="ECO:0000256" key="7">
    <source>
        <dbReference type="ARBA" id="ARBA00022989"/>
    </source>
</evidence>
<keyword evidence="5" id="KW-0547">Nucleotide-binding</keyword>